<evidence type="ECO:0000313" key="2">
    <source>
        <dbReference type="EMBL" id="GLY86204.1"/>
    </source>
</evidence>
<comment type="caution">
    <text evidence="2">The sequence shown here is derived from an EMBL/GenBank/DDBJ whole genome shotgun (WGS) entry which is preliminary data.</text>
</comment>
<dbReference type="AlphaFoldDB" id="A0A9W6S348"/>
<proteinExistence type="predicted"/>
<accession>A0A9W6S348</accession>
<dbReference type="PANTHER" id="PTHR15462">
    <property type="entry name" value="SERINE PROTEASE"/>
    <property type="match status" value="1"/>
</dbReference>
<gene>
    <name evidence="2" type="ORF">Airi02_041330</name>
</gene>
<reference evidence="2" key="1">
    <citation type="submission" date="2023-03" db="EMBL/GenBank/DDBJ databases">
        <title>Actinoallomurus iriomotensis NBRC 103684.</title>
        <authorList>
            <person name="Ichikawa N."/>
            <person name="Sato H."/>
            <person name="Tonouchi N."/>
        </authorList>
    </citation>
    <scope>NUCLEOTIDE SEQUENCE</scope>
    <source>
        <strain evidence="2">NBRC 103684</strain>
    </source>
</reference>
<evidence type="ECO:0000256" key="1">
    <source>
        <dbReference type="ARBA" id="ARBA00022729"/>
    </source>
</evidence>
<dbReference type="InterPro" id="IPR050966">
    <property type="entry name" value="Glutamyl_endopeptidase"/>
</dbReference>
<organism evidence="2 3">
    <name type="scientific">Actinoallomurus iriomotensis</name>
    <dbReference type="NCBI Taxonomy" id="478107"/>
    <lineage>
        <taxon>Bacteria</taxon>
        <taxon>Bacillati</taxon>
        <taxon>Actinomycetota</taxon>
        <taxon>Actinomycetes</taxon>
        <taxon>Streptosporangiales</taxon>
        <taxon>Thermomonosporaceae</taxon>
        <taxon>Actinoallomurus</taxon>
    </lineage>
</organism>
<sequence>MVSLPILLALTDRVGAATAAGPEEARTPVAVRAPLSTGVLRAMARKRVSADAAVADYWTADRMEAADHVPGGRPDAGRRLPPVGAVAQKTSTGRISSRTVGKVFFRSSANGRDYSCSAAAVSSPSRNLISTAGHCVYDRDGGWHQNWVFVPFFDRGRRPYGIWRATWLAAFTGWVGRTEPALDVAFVKVAAADGGSLVDVVGGNGIRVGSSSRTRRLTILGYPFLPPYPGDRQFSCQGVTVPAGRRLRMACPLTTGASGGPWLEDFDAATGRGYIGGVTTNTDLANTSLWSPDFDDGVWTLYRYADRL</sequence>
<dbReference type="InterPro" id="IPR043504">
    <property type="entry name" value="Peptidase_S1_PA_chymotrypsin"/>
</dbReference>
<dbReference type="InterPro" id="IPR009003">
    <property type="entry name" value="Peptidase_S1_PA"/>
</dbReference>
<protein>
    <submittedName>
        <fullName evidence="2">Peptidase</fullName>
    </submittedName>
</protein>
<dbReference type="EMBL" id="BSTK01000005">
    <property type="protein sequence ID" value="GLY86204.1"/>
    <property type="molecule type" value="Genomic_DNA"/>
</dbReference>
<dbReference type="Gene3D" id="2.40.10.10">
    <property type="entry name" value="Trypsin-like serine proteases"/>
    <property type="match status" value="2"/>
</dbReference>
<name>A0A9W6S348_9ACTN</name>
<dbReference type="PANTHER" id="PTHR15462:SF19">
    <property type="entry name" value="PEPTIDASE S1 DOMAIN-CONTAINING PROTEIN"/>
    <property type="match status" value="1"/>
</dbReference>
<dbReference type="SUPFAM" id="SSF50494">
    <property type="entry name" value="Trypsin-like serine proteases"/>
    <property type="match status" value="1"/>
</dbReference>
<keyword evidence="3" id="KW-1185">Reference proteome</keyword>
<dbReference type="Proteomes" id="UP001165074">
    <property type="component" value="Unassembled WGS sequence"/>
</dbReference>
<evidence type="ECO:0000313" key="3">
    <source>
        <dbReference type="Proteomes" id="UP001165074"/>
    </source>
</evidence>
<keyword evidence="1" id="KW-0732">Signal</keyword>